<protein>
    <recommendedName>
        <fullName evidence="4">DUF1684 domain-containing protein</fullName>
    </recommendedName>
</protein>
<evidence type="ECO:0000256" key="1">
    <source>
        <dbReference type="SAM" id="SignalP"/>
    </source>
</evidence>
<keyword evidence="1" id="KW-0732">Signal</keyword>
<dbReference type="Pfam" id="PF07920">
    <property type="entry name" value="DUF1684"/>
    <property type="match status" value="1"/>
</dbReference>
<proteinExistence type="predicted"/>
<organism evidence="2 3">
    <name type="scientific">Mucilaginibacter pineti</name>
    <dbReference type="NCBI Taxonomy" id="1391627"/>
    <lineage>
        <taxon>Bacteria</taxon>
        <taxon>Pseudomonadati</taxon>
        <taxon>Bacteroidota</taxon>
        <taxon>Sphingobacteriia</taxon>
        <taxon>Sphingobacteriales</taxon>
        <taxon>Sphingobacteriaceae</taxon>
        <taxon>Mucilaginibacter</taxon>
    </lineage>
</organism>
<dbReference type="OrthoDB" id="5493262at2"/>
<dbReference type="Proteomes" id="UP000199072">
    <property type="component" value="Unassembled WGS sequence"/>
</dbReference>
<evidence type="ECO:0000313" key="2">
    <source>
        <dbReference type="EMBL" id="SDD92143.1"/>
    </source>
</evidence>
<evidence type="ECO:0000313" key="3">
    <source>
        <dbReference type="Proteomes" id="UP000199072"/>
    </source>
</evidence>
<accession>A0A1G6YQ37</accession>
<dbReference type="InterPro" id="IPR012467">
    <property type="entry name" value="DUF1684"/>
</dbReference>
<name>A0A1G6YQ37_9SPHI</name>
<gene>
    <name evidence="2" type="ORF">SAMN05216464_10346</name>
</gene>
<dbReference type="STRING" id="1391627.SAMN05216464_10346"/>
<dbReference type="RefSeq" id="WP_091147656.1">
    <property type="nucleotide sequence ID" value="NZ_FNAI01000003.1"/>
</dbReference>
<evidence type="ECO:0008006" key="4">
    <source>
        <dbReference type="Google" id="ProtNLM"/>
    </source>
</evidence>
<dbReference type="EMBL" id="FNAI01000003">
    <property type="protein sequence ID" value="SDD92143.1"/>
    <property type="molecule type" value="Genomic_DNA"/>
</dbReference>
<dbReference type="PANTHER" id="PTHR41913">
    <property type="entry name" value="DUF1684 DOMAIN-CONTAINING PROTEIN"/>
    <property type="match status" value="1"/>
</dbReference>
<dbReference type="AlphaFoldDB" id="A0A1G6YQ37"/>
<reference evidence="2 3" key="1">
    <citation type="submission" date="2016-10" db="EMBL/GenBank/DDBJ databases">
        <authorList>
            <person name="de Groot N.N."/>
        </authorList>
    </citation>
    <scope>NUCLEOTIDE SEQUENCE [LARGE SCALE GENOMIC DNA]</scope>
    <source>
        <strain evidence="2 3">47C3B</strain>
    </source>
</reference>
<feature type="chain" id="PRO_5011781018" description="DUF1684 domain-containing protein" evidence="1">
    <location>
        <begin position="20"/>
        <end position="202"/>
    </location>
</feature>
<sequence>MKRKYCLLILLMISLKCYSQDYKTLIAEHRKSYAADFLSDAGSPLKKDDLQFLRFYGADSTYRVVANAKILINETPFVMPVFSGTGSGYARYAVLNFTLKGKPYELTIYKSLALANNPQYADYLFLPFTDDTNSLTTYGGGRYIDLRIGDIKYGKVTIDFNKAYNPYCAFSGGYACPKPPGENKLATSIEAGEKLFAGEKKH</sequence>
<feature type="signal peptide" evidence="1">
    <location>
        <begin position="1"/>
        <end position="19"/>
    </location>
</feature>
<dbReference type="PANTHER" id="PTHR41913:SF1">
    <property type="entry name" value="DUF1684 DOMAIN-CONTAINING PROTEIN"/>
    <property type="match status" value="1"/>
</dbReference>
<keyword evidence="3" id="KW-1185">Reference proteome</keyword>